<dbReference type="Proteomes" id="UP000254925">
    <property type="component" value="Unassembled WGS sequence"/>
</dbReference>
<reference evidence="2 3" key="1">
    <citation type="submission" date="2018-07" db="EMBL/GenBank/DDBJ databases">
        <title>Genomic Encyclopedia of Type Strains, Phase IV (KMG-IV): sequencing the most valuable type-strain genomes for metagenomic binning, comparative biology and taxonomic classification.</title>
        <authorList>
            <person name="Goeker M."/>
        </authorList>
    </citation>
    <scope>NUCLEOTIDE SEQUENCE [LARGE SCALE GENOMIC DNA]</scope>
    <source>
        <strain evidence="2 3">DSM 14364</strain>
    </source>
</reference>
<dbReference type="Gene3D" id="3.90.226.10">
    <property type="entry name" value="2-enoyl-CoA Hydratase, Chain A, domain 1"/>
    <property type="match status" value="1"/>
</dbReference>
<comment type="caution">
    <text evidence="2">The sequence shown here is derived from an EMBL/GenBank/DDBJ whole genome shotgun (WGS) entry which is preliminary data.</text>
</comment>
<name>A0A370HA21_9HYPH</name>
<dbReference type="InterPro" id="IPR029045">
    <property type="entry name" value="ClpP/crotonase-like_dom_sf"/>
</dbReference>
<comment type="similarity">
    <text evidence="1">Belongs to the enoyl-CoA hydratase/isomerase family.</text>
</comment>
<evidence type="ECO:0000256" key="1">
    <source>
        <dbReference type="ARBA" id="ARBA00005254"/>
    </source>
</evidence>
<dbReference type="GO" id="GO:0003824">
    <property type="term" value="F:catalytic activity"/>
    <property type="evidence" value="ECO:0007669"/>
    <property type="project" value="UniProtKB-ARBA"/>
</dbReference>
<sequence>MACMGLAYIAQYQLIGRAVMSDLVEPRRADITYETDEPVRYEQEGSIVWITMNRPQFNNAQNSQMTYALDDAFRRAVDDDSVKAIILRGQGKHFSAGHDIGTPGRDVHKTFERRLPFADHTNKPAAEMLYTREHEVYLGMCRRWRDLPKPTIALVQGACIAGGLMLAWICDLIIASEDAFFQDPVLRMGIPGVEYFAHAFELPPRVAKEFILLGERLPAARAEQFGMVNKVVPRAELEAAGRAMAQRLAEQPRLGLWLTKQAVNHVEDLRGKRTAMDAHYHMHHFAHAQNDLTTGNMLGGHDAKSMAAANKKQAEGG</sequence>
<keyword evidence="3" id="KW-1185">Reference proteome</keyword>
<proteinExistence type="inferred from homology"/>
<dbReference type="NCBIfam" id="NF006140">
    <property type="entry name" value="PRK08290.1"/>
    <property type="match status" value="1"/>
</dbReference>
<dbReference type="CDD" id="cd06558">
    <property type="entry name" value="crotonase-like"/>
    <property type="match status" value="1"/>
</dbReference>
<dbReference type="InterPro" id="IPR001753">
    <property type="entry name" value="Enoyl-CoA_hydra/iso"/>
</dbReference>
<dbReference type="PANTHER" id="PTHR43802">
    <property type="entry name" value="ENOYL-COA HYDRATASE"/>
    <property type="match status" value="1"/>
</dbReference>
<dbReference type="AlphaFoldDB" id="A0A370HA21"/>
<evidence type="ECO:0000313" key="2">
    <source>
        <dbReference type="EMBL" id="RDI53799.1"/>
    </source>
</evidence>
<dbReference type="Pfam" id="PF00378">
    <property type="entry name" value="ECH_1"/>
    <property type="match status" value="1"/>
</dbReference>
<evidence type="ECO:0000313" key="3">
    <source>
        <dbReference type="Proteomes" id="UP000254925"/>
    </source>
</evidence>
<organism evidence="2 3">
    <name type="scientific">Microvirga subterranea</name>
    <dbReference type="NCBI Taxonomy" id="186651"/>
    <lineage>
        <taxon>Bacteria</taxon>
        <taxon>Pseudomonadati</taxon>
        <taxon>Pseudomonadota</taxon>
        <taxon>Alphaproteobacteria</taxon>
        <taxon>Hyphomicrobiales</taxon>
        <taxon>Methylobacteriaceae</taxon>
        <taxon>Microvirga</taxon>
    </lineage>
</organism>
<protein>
    <submittedName>
        <fullName evidence="2">Enoyl-CoA hydratase</fullName>
    </submittedName>
</protein>
<accession>A0A370HA21</accession>
<dbReference type="SUPFAM" id="SSF52096">
    <property type="entry name" value="ClpP/crotonase"/>
    <property type="match status" value="1"/>
</dbReference>
<dbReference type="PANTHER" id="PTHR43802:SF1">
    <property type="entry name" value="IP11341P-RELATED"/>
    <property type="match status" value="1"/>
</dbReference>
<gene>
    <name evidence="2" type="ORF">DES45_1123</name>
</gene>
<dbReference type="EMBL" id="QQBB01000012">
    <property type="protein sequence ID" value="RDI53799.1"/>
    <property type="molecule type" value="Genomic_DNA"/>
</dbReference>